<dbReference type="Proteomes" id="UP000019462">
    <property type="component" value="Unassembled WGS sequence"/>
</dbReference>
<name>W3VJB6_MOEAP</name>
<dbReference type="Gene3D" id="1.10.1620.10">
    <property type="entry name" value="Ribosomal protein L39e"/>
    <property type="match status" value="2"/>
</dbReference>
<keyword evidence="8" id="KW-1185">Reference proteome</keyword>
<dbReference type="GO" id="GO:0022625">
    <property type="term" value="C:cytosolic large ribosomal subunit"/>
    <property type="evidence" value="ECO:0007669"/>
    <property type="project" value="TreeGrafter"/>
</dbReference>
<keyword evidence="2" id="KW-0689">Ribosomal protein</keyword>
<evidence type="ECO:0000256" key="3">
    <source>
        <dbReference type="ARBA" id="ARBA00023274"/>
    </source>
</evidence>
<feature type="transmembrane region" description="Helical" evidence="6">
    <location>
        <begin position="162"/>
        <end position="183"/>
    </location>
</feature>
<feature type="region of interest" description="Disordered" evidence="5">
    <location>
        <begin position="1"/>
        <end position="39"/>
    </location>
</feature>
<accession>W3VJB6</accession>
<keyword evidence="6" id="KW-0472">Membrane</keyword>
<dbReference type="GO" id="GO:0006412">
    <property type="term" value="P:translation"/>
    <property type="evidence" value="ECO:0007669"/>
    <property type="project" value="InterPro"/>
</dbReference>
<dbReference type="InterPro" id="IPR023626">
    <property type="entry name" value="Ribosomal_eL39_dom_sf"/>
</dbReference>
<organism evidence="7 8">
    <name type="scientific">Moesziomyces aphidis</name>
    <name type="common">Pseudozyma aphidis</name>
    <dbReference type="NCBI Taxonomy" id="84754"/>
    <lineage>
        <taxon>Eukaryota</taxon>
        <taxon>Fungi</taxon>
        <taxon>Dikarya</taxon>
        <taxon>Basidiomycota</taxon>
        <taxon>Ustilaginomycotina</taxon>
        <taxon>Ustilaginomycetes</taxon>
        <taxon>Ustilaginales</taxon>
        <taxon>Ustilaginaceae</taxon>
        <taxon>Moesziomyces</taxon>
    </lineage>
</organism>
<dbReference type="SUPFAM" id="SSF48662">
    <property type="entry name" value="Ribosomal protein L39e"/>
    <property type="match status" value="1"/>
</dbReference>
<evidence type="ECO:0000256" key="6">
    <source>
        <dbReference type="SAM" id="Phobius"/>
    </source>
</evidence>
<proteinExistence type="inferred from homology"/>
<dbReference type="PANTHER" id="PTHR19970:SF0">
    <property type="entry name" value="LARGE RIBOSOMAL SUBUNIT PROTEIN EL39"/>
    <property type="match status" value="1"/>
</dbReference>
<dbReference type="AlphaFoldDB" id="W3VJB6"/>
<gene>
    <name evidence="7" type="ORF">PaG_04132</name>
</gene>
<sequence>MPSQKTFRTKVKLAKAQKQNRQRVVDRSSRHSVDKPSRASPIRNTRRIIAFASPSPAQRLTRCSYASLYTLAARRMLATKPSIALRPMLASLASVLCIDAIDRLASLRRTLDPKPFSSVSARVRPNIAHAHLLDKLAHLNPTSHARANPASPLLPPPPPPPLLPLLPLPPLLPLLLLLLLLLADNKIQYNAKRRHWRRTKLNI</sequence>
<keyword evidence="6" id="KW-0812">Transmembrane</keyword>
<evidence type="ECO:0000256" key="2">
    <source>
        <dbReference type="ARBA" id="ARBA00022980"/>
    </source>
</evidence>
<evidence type="ECO:0000313" key="8">
    <source>
        <dbReference type="Proteomes" id="UP000019462"/>
    </source>
</evidence>
<feature type="compositionally biased region" description="Basic and acidic residues" evidence="5">
    <location>
        <begin position="23"/>
        <end position="37"/>
    </location>
</feature>
<dbReference type="GO" id="GO:0003735">
    <property type="term" value="F:structural constituent of ribosome"/>
    <property type="evidence" value="ECO:0007669"/>
    <property type="project" value="InterPro"/>
</dbReference>
<dbReference type="InterPro" id="IPR000077">
    <property type="entry name" value="Ribosomal_eL39"/>
</dbReference>
<comment type="similarity">
    <text evidence="1">Belongs to the eukaryotic ribosomal protein eL39 family.</text>
</comment>
<evidence type="ECO:0000313" key="7">
    <source>
        <dbReference type="EMBL" id="ETS61639.1"/>
    </source>
</evidence>
<dbReference type="EMBL" id="AWNI01000014">
    <property type="protein sequence ID" value="ETS61639.1"/>
    <property type="molecule type" value="Genomic_DNA"/>
</dbReference>
<comment type="caution">
    <text evidence="7">The sequence shown here is derived from an EMBL/GenBank/DDBJ whole genome shotgun (WGS) entry which is preliminary data.</text>
</comment>
<protein>
    <recommendedName>
        <fullName evidence="4">Large ribosomal subunit protein eL39</fullName>
    </recommendedName>
</protein>
<keyword evidence="6" id="KW-1133">Transmembrane helix</keyword>
<dbReference type="PANTHER" id="PTHR19970">
    <property type="entry name" value="RIBOSOMAL PROTEIN L39E"/>
    <property type="match status" value="1"/>
</dbReference>
<evidence type="ECO:0000256" key="1">
    <source>
        <dbReference type="ARBA" id="ARBA00009339"/>
    </source>
</evidence>
<dbReference type="HOGENOM" id="CLU_1349427_0_0_1"/>
<feature type="compositionally biased region" description="Basic residues" evidence="5">
    <location>
        <begin position="7"/>
        <end position="21"/>
    </location>
</feature>
<reference evidence="7 8" key="1">
    <citation type="journal article" date="2014" name="Genome Announc.">
        <title>Genome sequence of the basidiomycetous fungus Pseudozyma aphidis DSM70725, an efficient producer of biosurfactant mannosylerythritol lipids.</title>
        <authorList>
            <person name="Lorenz S."/>
            <person name="Guenther M."/>
            <person name="Grumaz C."/>
            <person name="Rupp S."/>
            <person name="Zibek S."/>
            <person name="Sohn K."/>
        </authorList>
    </citation>
    <scope>NUCLEOTIDE SEQUENCE [LARGE SCALE GENOMIC DNA]</scope>
    <source>
        <strain evidence="8">ATCC 32657 / CBS 517.83 / DSM 70725 / JCM 10318 / NBRC 10182 / NRRL Y-7954 / St-0401</strain>
    </source>
</reference>
<dbReference type="Pfam" id="PF00832">
    <property type="entry name" value="Ribosomal_L39"/>
    <property type="match status" value="1"/>
</dbReference>
<evidence type="ECO:0000256" key="4">
    <source>
        <dbReference type="ARBA" id="ARBA00035234"/>
    </source>
</evidence>
<dbReference type="OrthoDB" id="6332053at2759"/>
<keyword evidence="3" id="KW-0687">Ribonucleoprotein</keyword>
<evidence type="ECO:0000256" key="5">
    <source>
        <dbReference type="SAM" id="MobiDB-lite"/>
    </source>
</evidence>